<reference evidence="1 2" key="1">
    <citation type="submission" date="2016-11" db="EMBL/GenBank/DDBJ databases">
        <authorList>
            <person name="Jaros S."/>
            <person name="Januszkiewicz K."/>
            <person name="Wedrychowicz H."/>
        </authorList>
    </citation>
    <scope>NUCLEOTIDE SEQUENCE [LARGE SCALE GENOMIC DNA]</scope>
    <source>
        <strain evidence="1 2">DSM 9705</strain>
    </source>
</reference>
<evidence type="ECO:0000313" key="2">
    <source>
        <dbReference type="Proteomes" id="UP000184139"/>
    </source>
</evidence>
<sequence>MKVTVFLDPADLTVTEEEVARQAGGYGYRPDEDNRRLIAELTAQAGKLITPATRQGSALSCCSWMEERPKNSTVCLVLQRLKIYRTGAISNPVSSTG</sequence>
<evidence type="ECO:0000313" key="1">
    <source>
        <dbReference type="EMBL" id="SHH63781.1"/>
    </source>
</evidence>
<dbReference type="EMBL" id="FQXS01000005">
    <property type="protein sequence ID" value="SHH63781.1"/>
    <property type="molecule type" value="Genomic_DNA"/>
</dbReference>
<dbReference type="Proteomes" id="UP000184139">
    <property type="component" value="Unassembled WGS sequence"/>
</dbReference>
<protein>
    <submittedName>
        <fullName evidence="1">Uncharacterized protein</fullName>
    </submittedName>
</protein>
<organism evidence="1 2">
    <name type="scientific">Desulfofustis glycolicus DSM 9705</name>
    <dbReference type="NCBI Taxonomy" id="1121409"/>
    <lineage>
        <taxon>Bacteria</taxon>
        <taxon>Pseudomonadati</taxon>
        <taxon>Thermodesulfobacteriota</taxon>
        <taxon>Desulfobulbia</taxon>
        <taxon>Desulfobulbales</taxon>
        <taxon>Desulfocapsaceae</taxon>
        <taxon>Desulfofustis</taxon>
    </lineage>
</organism>
<accession>A0A1M5ULC6</accession>
<keyword evidence="2" id="KW-1185">Reference proteome</keyword>
<dbReference type="RefSeq" id="WP_073374291.1">
    <property type="nucleotide sequence ID" value="NZ_FQXS01000005.1"/>
</dbReference>
<proteinExistence type="predicted"/>
<dbReference type="AlphaFoldDB" id="A0A1M5ULC6"/>
<name>A0A1M5ULC6_9BACT</name>
<dbReference type="STRING" id="1121409.SAMN02745124_01235"/>
<gene>
    <name evidence="1" type="ORF">SAMN02745124_01235</name>
</gene>